<organism evidence="3">
    <name type="scientific">Amphimedon queenslandica</name>
    <name type="common">Sponge</name>
    <dbReference type="NCBI Taxonomy" id="400682"/>
    <lineage>
        <taxon>Eukaryota</taxon>
        <taxon>Metazoa</taxon>
        <taxon>Porifera</taxon>
        <taxon>Demospongiae</taxon>
        <taxon>Heteroscleromorpha</taxon>
        <taxon>Haplosclerida</taxon>
        <taxon>Niphatidae</taxon>
        <taxon>Amphimedon</taxon>
    </lineage>
</organism>
<evidence type="ECO:0000259" key="2">
    <source>
        <dbReference type="Pfam" id="PF05699"/>
    </source>
</evidence>
<feature type="compositionally biased region" description="Polar residues" evidence="1">
    <location>
        <begin position="14"/>
        <end position="24"/>
    </location>
</feature>
<feature type="region of interest" description="Disordered" evidence="1">
    <location>
        <begin position="1"/>
        <end position="34"/>
    </location>
</feature>
<dbReference type="EnsemblMetazoa" id="Aqu2.1.40117_001">
    <property type="protein sequence ID" value="Aqu2.1.40117_001"/>
    <property type="gene ID" value="Aqu2.1.40117"/>
</dbReference>
<reference evidence="3" key="1">
    <citation type="submission" date="2017-05" db="UniProtKB">
        <authorList>
            <consortium name="EnsemblMetazoa"/>
        </authorList>
    </citation>
    <scope>IDENTIFICATION</scope>
</reference>
<dbReference type="InParanoid" id="A0A1X7VJB0"/>
<protein>
    <recommendedName>
        <fullName evidence="2">HAT C-terminal dimerisation domain-containing protein</fullName>
    </recommendedName>
</protein>
<dbReference type="GO" id="GO:0046983">
    <property type="term" value="F:protein dimerization activity"/>
    <property type="evidence" value="ECO:0007669"/>
    <property type="project" value="InterPro"/>
</dbReference>
<dbReference type="InterPro" id="IPR012337">
    <property type="entry name" value="RNaseH-like_sf"/>
</dbReference>
<proteinExistence type="predicted"/>
<name>A0A1X7VJB0_AMPQE</name>
<accession>A0A1X7VJB0</accession>
<feature type="domain" description="HAT C-terminal dimerisation" evidence="2">
    <location>
        <begin position="75"/>
        <end position="113"/>
    </location>
</feature>
<dbReference type="SUPFAM" id="SSF53098">
    <property type="entry name" value="Ribonuclease H-like"/>
    <property type="match status" value="1"/>
</dbReference>
<dbReference type="InterPro" id="IPR008906">
    <property type="entry name" value="HATC_C_dom"/>
</dbReference>
<evidence type="ECO:0000256" key="1">
    <source>
        <dbReference type="SAM" id="MobiDB-lite"/>
    </source>
</evidence>
<evidence type="ECO:0000313" key="3">
    <source>
        <dbReference type="EnsemblMetazoa" id="Aqu2.1.40117_001"/>
    </source>
</evidence>
<dbReference type="AlphaFoldDB" id="A0A1X7VJB0"/>
<dbReference type="Pfam" id="PF05699">
    <property type="entry name" value="Dimer_Tnp_hAT"/>
    <property type="match status" value="1"/>
</dbReference>
<sequence>MIVQDSSDDANIGNEFNTPQTQDLQESEEKPPPKRFKHLSLVCKLLDEEESITEVVTPSLSKEEEEIKKYIGSALRDEEKELDPLDFWIRVKETYPLLYPVACDIMSTPASTAPG</sequence>